<keyword evidence="4" id="KW-1133">Transmembrane helix</keyword>
<dbReference type="OrthoDB" id="9803035at2"/>
<evidence type="ECO:0000256" key="2">
    <source>
        <dbReference type="ARBA" id="ARBA00022679"/>
    </source>
</evidence>
<dbReference type="CDD" id="cd07989">
    <property type="entry name" value="LPLAT_AGPAT-like"/>
    <property type="match status" value="1"/>
</dbReference>
<dbReference type="SMART" id="SM00563">
    <property type="entry name" value="PlsC"/>
    <property type="match status" value="1"/>
</dbReference>
<protein>
    <submittedName>
        <fullName evidence="6">1-acyl-sn-glycerol-3-phosphate acyltransferase</fullName>
        <ecNumber evidence="6">2.3.1.-</ecNumber>
    </submittedName>
</protein>
<dbReference type="SUPFAM" id="SSF69593">
    <property type="entry name" value="Glycerol-3-phosphate (1)-acyltransferase"/>
    <property type="match status" value="1"/>
</dbReference>
<evidence type="ECO:0000313" key="7">
    <source>
        <dbReference type="Proteomes" id="UP000318384"/>
    </source>
</evidence>
<reference evidence="6 7" key="1">
    <citation type="submission" date="2019-03" db="EMBL/GenBank/DDBJ databases">
        <title>Deep-cultivation of Planctomycetes and their phenomic and genomic characterization uncovers novel biology.</title>
        <authorList>
            <person name="Wiegand S."/>
            <person name="Jogler M."/>
            <person name="Boedeker C."/>
            <person name="Pinto D."/>
            <person name="Vollmers J."/>
            <person name="Rivas-Marin E."/>
            <person name="Kohn T."/>
            <person name="Peeters S.H."/>
            <person name="Heuer A."/>
            <person name="Rast P."/>
            <person name="Oberbeckmann S."/>
            <person name="Bunk B."/>
            <person name="Jeske O."/>
            <person name="Meyerdierks A."/>
            <person name="Storesund J.E."/>
            <person name="Kallscheuer N."/>
            <person name="Luecker S."/>
            <person name="Lage O.M."/>
            <person name="Pohl T."/>
            <person name="Merkel B.J."/>
            <person name="Hornburger P."/>
            <person name="Mueller R.-W."/>
            <person name="Bruemmer F."/>
            <person name="Labrenz M."/>
            <person name="Spormann A.M."/>
            <person name="Op den Camp H."/>
            <person name="Overmann J."/>
            <person name="Amann R."/>
            <person name="Jetten M.S.M."/>
            <person name="Mascher T."/>
            <person name="Medema M.H."/>
            <person name="Devos D.P."/>
            <person name="Kaster A.-K."/>
            <person name="Ovreas L."/>
            <person name="Rohde M."/>
            <person name="Galperin M.Y."/>
            <person name="Jogler C."/>
        </authorList>
    </citation>
    <scope>NUCLEOTIDE SEQUENCE [LARGE SCALE GENOMIC DNA]</scope>
    <source>
        <strain evidence="6 7">V202</strain>
    </source>
</reference>
<feature type="transmembrane region" description="Helical" evidence="4">
    <location>
        <begin position="17"/>
        <end position="34"/>
    </location>
</feature>
<evidence type="ECO:0000313" key="6">
    <source>
        <dbReference type="EMBL" id="QDU11174.1"/>
    </source>
</evidence>
<evidence type="ECO:0000256" key="3">
    <source>
        <dbReference type="ARBA" id="ARBA00023315"/>
    </source>
</evidence>
<accession>A0A517X101</accession>
<dbReference type="EC" id="2.3.1.-" evidence="6"/>
<dbReference type="AlphaFoldDB" id="A0A517X101"/>
<keyword evidence="7" id="KW-1185">Reference proteome</keyword>
<proteinExistence type="predicted"/>
<dbReference type="EMBL" id="CP037422">
    <property type="protein sequence ID" value="QDU11174.1"/>
    <property type="molecule type" value="Genomic_DNA"/>
</dbReference>
<feature type="domain" description="Phospholipid/glycerol acyltransferase" evidence="5">
    <location>
        <begin position="50"/>
        <end position="162"/>
    </location>
</feature>
<keyword evidence="3 6" id="KW-0012">Acyltransferase</keyword>
<dbReference type="PANTHER" id="PTHR10434">
    <property type="entry name" value="1-ACYL-SN-GLYCEROL-3-PHOSPHATE ACYLTRANSFERASE"/>
    <property type="match status" value="1"/>
</dbReference>
<dbReference type="GO" id="GO:0003841">
    <property type="term" value="F:1-acylglycerol-3-phosphate O-acyltransferase activity"/>
    <property type="evidence" value="ECO:0007669"/>
    <property type="project" value="TreeGrafter"/>
</dbReference>
<dbReference type="Proteomes" id="UP000318384">
    <property type="component" value="Chromosome"/>
</dbReference>
<keyword evidence="2 6" id="KW-0808">Transferase</keyword>
<name>A0A517X101_9PLAN</name>
<gene>
    <name evidence="6" type="primary">plsC_2</name>
    <name evidence="6" type="ORF">V202x_45910</name>
</gene>
<sequence length="228" mass="26022">MAEIKQVSTANSNRRNFLWILFQWILQVFFAFWLRYQSRGKEHLPVEGGGLMISNHQSFLDPLLIGLPLTRPVSFMARDSLFRIPILGCFLRREFVIPISRKAASSQSFRAAIQNIENGNFVGIFPEGTRSDDGTVQRFKPGFLALLKRTECAIYPIGVAGAFRALPRGAYFLRLKPVRVVFGKPISAELIKQYCDRGAEKELLELTRQCVIECQQQAEEWINPVRTN</sequence>
<evidence type="ECO:0000256" key="1">
    <source>
        <dbReference type="ARBA" id="ARBA00005189"/>
    </source>
</evidence>
<dbReference type="PANTHER" id="PTHR10434:SF11">
    <property type="entry name" value="1-ACYL-SN-GLYCEROL-3-PHOSPHATE ACYLTRANSFERASE"/>
    <property type="match status" value="1"/>
</dbReference>
<dbReference type="RefSeq" id="WP_145179009.1">
    <property type="nucleotide sequence ID" value="NZ_CP037422.1"/>
</dbReference>
<dbReference type="GO" id="GO:0006654">
    <property type="term" value="P:phosphatidic acid biosynthetic process"/>
    <property type="evidence" value="ECO:0007669"/>
    <property type="project" value="TreeGrafter"/>
</dbReference>
<dbReference type="Pfam" id="PF01553">
    <property type="entry name" value="Acyltransferase"/>
    <property type="match status" value="1"/>
</dbReference>
<dbReference type="InterPro" id="IPR002123">
    <property type="entry name" value="Plipid/glycerol_acylTrfase"/>
</dbReference>
<keyword evidence="4" id="KW-0812">Transmembrane</keyword>
<evidence type="ECO:0000259" key="5">
    <source>
        <dbReference type="SMART" id="SM00563"/>
    </source>
</evidence>
<organism evidence="6 7">
    <name type="scientific">Gimesia aquarii</name>
    <dbReference type="NCBI Taxonomy" id="2527964"/>
    <lineage>
        <taxon>Bacteria</taxon>
        <taxon>Pseudomonadati</taxon>
        <taxon>Planctomycetota</taxon>
        <taxon>Planctomycetia</taxon>
        <taxon>Planctomycetales</taxon>
        <taxon>Planctomycetaceae</taxon>
        <taxon>Gimesia</taxon>
    </lineage>
</organism>
<comment type="pathway">
    <text evidence="1">Lipid metabolism.</text>
</comment>
<keyword evidence="4" id="KW-0472">Membrane</keyword>
<evidence type="ECO:0000256" key="4">
    <source>
        <dbReference type="SAM" id="Phobius"/>
    </source>
</evidence>